<dbReference type="EMBL" id="JBBMEI010000063">
    <property type="protein sequence ID" value="MEQ2359651.1"/>
    <property type="molecule type" value="Genomic_DNA"/>
</dbReference>
<evidence type="ECO:0000256" key="1">
    <source>
        <dbReference type="SAM" id="MobiDB-lite"/>
    </source>
</evidence>
<accession>A0ABV1APG2</accession>
<keyword evidence="2" id="KW-0812">Transmembrane</keyword>
<feature type="compositionally biased region" description="Basic and acidic residues" evidence="1">
    <location>
        <begin position="141"/>
        <end position="151"/>
    </location>
</feature>
<keyword evidence="4" id="KW-1185">Reference proteome</keyword>
<dbReference type="Proteomes" id="UP001446032">
    <property type="component" value="Unassembled WGS sequence"/>
</dbReference>
<feature type="region of interest" description="Disordered" evidence="1">
    <location>
        <begin position="93"/>
        <end position="151"/>
    </location>
</feature>
<evidence type="ECO:0000256" key="2">
    <source>
        <dbReference type="SAM" id="Phobius"/>
    </source>
</evidence>
<feature type="transmembrane region" description="Helical" evidence="2">
    <location>
        <begin position="56"/>
        <end position="76"/>
    </location>
</feature>
<gene>
    <name evidence="3" type="ORF">WMO75_15220</name>
</gene>
<comment type="caution">
    <text evidence="3">The sequence shown here is derived from an EMBL/GenBank/DDBJ whole genome shotgun (WGS) entry which is preliminary data.</text>
</comment>
<feature type="compositionally biased region" description="Polar residues" evidence="1">
    <location>
        <begin position="131"/>
        <end position="140"/>
    </location>
</feature>
<evidence type="ECO:0000313" key="4">
    <source>
        <dbReference type="Proteomes" id="UP001446032"/>
    </source>
</evidence>
<evidence type="ECO:0000313" key="3">
    <source>
        <dbReference type="EMBL" id="MEQ2359651.1"/>
    </source>
</evidence>
<protein>
    <recommendedName>
        <fullName evidence="5">DUF308 domain-containing protein</fullName>
    </recommendedName>
</protein>
<keyword evidence="2" id="KW-1133">Transmembrane helix</keyword>
<feature type="transmembrane region" description="Helical" evidence="2">
    <location>
        <begin position="28"/>
        <end position="44"/>
    </location>
</feature>
<proteinExistence type="predicted"/>
<dbReference type="RefSeq" id="WP_118698738.1">
    <property type="nucleotide sequence ID" value="NZ_JBBMEI010000063.1"/>
</dbReference>
<name>A0ABV1APG2_9FIRM</name>
<sequence length="151" mass="16349">MEEQNKQSEQETSGAEPKEQGTPTRSSIIMLLAGVYLLYTGYKLCKDVLDGVNGSSWGFFAAGVGFLIVGVVMLVVGGRDLMKKDKAKRAAEAAAQEQIQKQPEPAEEKKSMSIAQRAHLADGLDNENGDDTNAQESSVSLEKKPEDEKSE</sequence>
<feature type="region of interest" description="Disordered" evidence="1">
    <location>
        <begin position="1"/>
        <end position="23"/>
    </location>
</feature>
<evidence type="ECO:0008006" key="5">
    <source>
        <dbReference type="Google" id="ProtNLM"/>
    </source>
</evidence>
<feature type="compositionally biased region" description="Low complexity" evidence="1">
    <location>
        <begin position="93"/>
        <end position="103"/>
    </location>
</feature>
<organism evidence="3 4">
    <name type="scientific">Blautia intestinihominis</name>
    <dbReference type="NCBI Taxonomy" id="3133152"/>
    <lineage>
        <taxon>Bacteria</taxon>
        <taxon>Bacillati</taxon>
        <taxon>Bacillota</taxon>
        <taxon>Clostridia</taxon>
        <taxon>Lachnospirales</taxon>
        <taxon>Lachnospiraceae</taxon>
        <taxon>Blautia</taxon>
    </lineage>
</organism>
<keyword evidence="2" id="KW-0472">Membrane</keyword>
<reference evidence="3 4" key="1">
    <citation type="submission" date="2024-03" db="EMBL/GenBank/DDBJ databases">
        <title>Human intestinal bacterial collection.</title>
        <authorList>
            <person name="Pauvert C."/>
            <person name="Hitch T.C.A."/>
            <person name="Clavel T."/>
        </authorList>
    </citation>
    <scope>NUCLEOTIDE SEQUENCE [LARGE SCALE GENOMIC DNA]</scope>
    <source>
        <strain evidence="3 4">CLA-AA-H95</strain>
    </source>
</reference>